<gene>
    <name evidence="7" type="ordered locus">Palpr_1292</name>
</gene>
<dbReference type="EMBL" id="CP002345">
    <property type="protein sequence ID" value="ADQ79439.1"/>
    <property type="molecule type" value="Genomic_DNA"/>
</dbReference>
<dbReference type="RefSeq" id="WP_013444808.1">
    <property type="nucleotide sequence ID" value="NC_014734.1"/>
</dbReference>
<protein>
    <submittedName>
        <fullName evidence="7">Polysaccharide biosynthesis protein</fullName>
    </submittedName>
</protein>
<comment type="subcellular location">
    <subcellularLocation>
        <location evidence="1">Cell membrane</location>
        <topology evidence="1">Multi-pass membrane protein</topology>
    </subcellularLocation>
</comment>
<evidence type="ECO:0000256" key="6">
    <source>
        <dbReference type="SAM" id="Phobius"/>
    </source>
</evidence>
<evidence type="ECO:0000313" key="7">
    <source>
        <dbReference type="EMBL" id="ADQ79439.1"/>
    </source>
</evidence>
<feature type="transmembrane region" description="Helical" evidence="6">
    <location>
        <begin position="88"/>
        <end position="112"/>
    </location>
</feature>
<dbReference type="HOGENOM" id="CLU_022017_0_2_10"/>
<dbReference type="Proteomes" id="UP000008718">
    <property type="component" value="Chromosome"/>
</dbReference>
<feature type="transmembrane region" description="Helical" evidence="6">
    <location>
        <begin position="124"/>
        <end position="143"/>
    </location>
</feature>
<dbReference type="PANTHER" id="PTHR30250:SF11">
    <property type="entry name" value="O-ANTIGEN TRANSPORTER-RELATED"/>
    <property type="match status" value="1"/>
</dbReference>
<dbReference type="InterPro" id="IPR050833">
    <property type="entry name" value="Poly_Biosynth_Transport"/>
</dbReference>
<keyword evidence="4 6" id="KW-1133">Transmembrane helix</keyword>
<keyword evidence="2" id="KW-1003">Cell membrane</keyword>
<evidence type="ECO:0000313" key="8">
    <source>
        <dbReference type="Proteomes" id="UP000008718"/>
    </source>
</evidence>
<feature type="transmembrane region" description="Helical" evidence="6">
    <location>
        <begin position="299"/>
        <end position="323"/>
    </location>
</feature>
<dbReference type="OrthoDB" id="9815702at2"/>
<keyword evidence="5 6" id="KW-0472">Membrane</keyword>
<evidence type="ECO:0000256" key="2">
    <source>
        <dbReference type="ARBA" id="ARBA00022475"/>
    </source>
</evidence>
<dbReference type="KEGG" id="ppn:Palpr_1292"/>
<dbReference type="CDD" id="cd13128">
    <property type="entry name" value="MATE_Wzx_like"/>
    <property type="match status" value="1"/>
</dbReference>
<feature type="transmembrane region" description="Helical" evidence="6">
    <location>
        <begin position="150"/>
        <end position="170"/>
    </location>
</feature>
<keyword evidence="3 6" id="KW-0812">Transmembrane</keyword>
<feature type="transmembrane region" description="Helical" evidence="6">
    <location>
        <begin position="46"/>
        <end position="67"/>
    </location>
</feature>
<evidence type="ECO:0000256" key="5">
    <source>
        <dbReference type="ARBA" id="ARBA00023136"/>
    </source>
</evidence>
<proteinExistence type="predicted"/>
<feature type="transmembrane region" description="Helical" evidence="6">
    <location>
        <begin position="176"/>
        <end position="199"/>
    </location>
</feature>
<reference key="1">
    <citation type="submission" date="2010-11" db="EMBL/GenBank/DDBJ databases">
        <title>The complete genome of Paludibacter propionicigenes DSM 17365.</title>
        <authorList>
            <consortium name="US DOE Joint Genome Institute (JGI-PGF)"/>
            <person name="Lucas S."/>
            <person name="Copeland A."/>
            <person name="Lapidus A."/>
            <person name="Bruce D."/>
            <person name="Goodwin L."/>
            <person name="Pitluck S."/>
            <person name="Kyrpides N."/>
            <person name="Mavromatis K."/>
            <person name="Ivanova N."/>
            <person name="Munk A.C."/>
            <person name="Brettin T."/>
            <person name="Detter J.C."/>
            <person name="Han C."/>
            <person name="Tapia R."/>
            <person name="Land M."/>
            <person name="Hauser L."/>
            <person name="Markowitz V."/>
            <person name="Cheng J.-F."/>
            <person name="Hugenholtz P."/>
            <person name="Woyke T."/>
            <person name="Wu D."/>
            <person name="Gronow S."/>
            <person name="Wellnitz S."/>
            <person name="Brambilla E."/>
            <person name="Klenk H.-P."/>
            <person name="Eisen J.A."/>
        </authorList>
    </citation>
    <scope>NUCLEOTIDE SEQUENCE</scope>
    <source>
        <strain>WB4</strain>
    </source>
</reference>
<dbReference type="STRING" id="694427.Palpr_1292"/>
<feature type="transmembrane region" description="Helical" evidence="6">
    <location>
        <begin position="12"/>
        <end position="34"/>
    </location>
</feature>
<name>E4T3Z5_PALPW</name>
<dbReference type="InterPro" id="IPR002797">
    <property type="entry name" value="Polysacc_synth"/>
</dbReference>
<feature type="transmembrane region" description="Helical" evidence="6">
    <location>
        <begin position="261"/>
        <end position="278"/>
    </location>
</feature>
<evidence type="ECO:0000256" key="1">
    <source>
        <dbReference type="ARBA" id="ARBA00004651"/>
    </source>
</evidence>
<keyword evidence="8" id="KW-1185">Reference proteome</keyword>
<dbReference type="eggNOG" id="COG2244">
    <property type="taxonomic scope" value="Bacteria"/>
</dbReference>
<dbReference type="PANTHER" id="PTHR30250">
    <property type="entry name" value="PST FAMILY PREDICTED COLANIC ACID TRANSPORTER"/>
    <property type="match status" value="1"/>
</dbReference>
<feature type="transmembrane region" description="Helical" evidence="6">
    <location>
        <begin position="225"/>
        <end position="246"/>
    </location>
</feature>
<evidence type="ECO:0000256" key="4">
    <source>
        <dbReference type="ARBA" id="ARBA00022989"/>
    </source>
</evidence>
<dbReference type="GO" id="GO:0005886">
    <property type="term" value="C:plasma membrane"/>
    <property type="evidence" value="ECO:0007669"/>
    <property type="project" value="UniProtKB-SubCell"/>
</dbReference>
<feature type="transmembrane region" description="Helical" evidence="6">
    <location>
        <begin position="397"/>
        <end position="414"/>
    </location>
</feature>
<feature type="transmembrane region" description="Helical" evidence="6">
    <location>
        <begin position="372"/>
        <end position="391"/>
    </location>
</feature>
<accession>E4T3Z5</accession>
<dbReference type="AlphaFoldDB" id="E4T3Z5"/>
<sequence length="424" mass="47818">MLKLKNQKYNKEIWDTIYLLVLQGFNYIFPLLVYPYLMVTLGAEKFGYIGFSLTITQYLMLVVDFGFNLSATKRVALYKNNKDKLDEIASATLLAKIGLMLICLMAVLILAFCVPQFRVYSQTLLILFLMVVGNTFSFVWLFQGLGKIRVLSFVNIFSKLLILPLTFVFVKTKEDYLLAATIQSAVYILGPLITGVIIYRNKYIGYWFKTTLTNISREVKSSYPIFLSTAASSIYIASYVLILAYFADPVEVGKYTAVEKIMRGFCYLIFVPLSQSFYPRISAMSVTNLPEATKLVRKILLFIFVAMSGVFVAMFFLSPYLVAFLGKEYAGTQTLFRIMSVVPMFIGLGGVFGQLGLLAIGNDEDKKDFKRTYLVAAIIAIVSITVLAPYLQSTGAAISLFLTELSVALGMFWYSRKYIFRSIS</sequence>
<feature type="transmembrane region" description="Helical" evidence="6">
    <location>
        <begin position="335"/>
        <end position="360"/>
    </location>
</feature>
<reference evidence="7 8" key="2">
    <citation type="journal article" date="2011" name="Stand. Genomic Sci.">
        <title>Complete genome sequence of Paludibacter propionicigenes type strain (WB4).</title>
        <authorList>
            <person name="Gronow S."/>
            <person name="Munk C."/>
            <person name="Lapidus A."/>
            <person name="Nolan M."/>
            <person name="Lucas S."/>
            <person name="Hammon N."/>
            <person name="Deshpande S."/>
            <person name="Cheng J.F."/>
            <person name="Tapia R."/>
            <person name="Han C."/>
            <person name="Goodwin L."/>
            <person name="Pitluck S."/>
            <person name="Liolios K."/>
            <person name="Ivanova N."/>
            <person name="Mavromatis K."/>
            <person name="Mikhailova N."/>
            <person name="Pati A."/>
            <person name="Chen A."/>
            <person name="Palaniappan K."/>
            <person name="Land M."/>
            <person name="Hauser L."/>
            <person name="Chang Y.J."/>
            <person name="Jeffries C.D."/>
            <person name="Brambilla E."/>
            <person name="Rohde M."/>
            <person name="Goker M."/>
            <person name="Detter J.C."/>
            <person name="Woyke T."/>
            <person name="Bristow J."/>
            <person name="Eisen J.A."/>
            <person name="Markowitz V."/>
            <person name="Hugenholtz P."/>
            <person name="Kyrpides N.C."/>
            <person name="Klenk H.P."/>
        </authorList>
    </citation>
    <scope>NUCLEOTIDE SEQUENCE [LARGE SCALE GENOMIC DNA]</scope>
    <source>
        <strain evidence="8">DSM 17365 / JCM 13257 / WB4</strain>
    </source>
</reference>
<dbReference type="Pfam" id="PF01943">
    <property type="entry name" value="Polysacc_synt"/>
    <property type="match status" value="1"/>
</dbReference>
<evidence type="ECO:0000256" key="3">
    <source>
        <dbReference type="ARBA" id="ARBA00022692"/>
    </source>
</evidence>
<organism evidence="7 8">
    <name type="scientific">Paludibacter propionicigenes (strain DSM 17365 / JCM 13257 / WB4)</name>
    <dbReference type="NCBI Taxonomy" id="694427"/>
    <lineage>
        <taxon>Bacteria</taxon>
        <taxon>Pseudomonadati</taxon>
        <taxon>Bacteroidota</taxon>
        <taxon>Bacteroidia</taxon>
        <taxon>Bacteroidales</taxon>
        <taxon>Paludibacteraceae</taxon>
        <taxon>Paludibacter</taxon>
    </lineage>
</organism>